<accession>A0A367L4Y0</accession>
<comment type="subcellular location">
    <subcellularLocation>
        <location evidence="1 6">Cytoplasm</location>
        <location evidence="1 6">Cytoskeleton</location>
        <location evidence="1 6">Microtubule organizing center</location>
    </subcellularLocation>
</comment>
<keyword evidence="4 6" id="KW-0493">Microtubule</keyword>
<feature type="region of interest" description="Disordered" evidence="7">
    <location>
        <begin position="683"/>
        <end position="703"/>
    </location>
</feature>
<comment type="caution">
    <text evidence="10">The sequence shown here is derived from an EMBL/GenBank/DDBJ whole genome shotgun (WGS) entry which is preliminary data.</text>
</comment>
<dbReference type="STRING" id="1330021.A0A367L4Y0"/>
<dbReference type="Pfam" id="PF17681">
    <property type="entry name" value="GCP_N_terminal"/>
    <property type="match status" value="1"/>
</dbReference>
<feature type="domain" description="Gamma tubulin complex component C-terminal" evidence="8">
    <location>
        <begin position="299"/>
        <end position="728"/>
    </location>
</feature>
<dbReference type="OrthoDB" id="78652at2759"/>
<dbReference type="GO" id="GO:0007020">
    <property type="term" value="P:microtubule nucleation"/>
    <property type="evidence" value="ECO:0007669"/>
    <property type="project" value="InterPro"/>
</dbReference>
<keyword evidence="3 6" id="KW-0963">Cytoplasm</keyword>
<evidence type="ECO:0000256" key="2">
    <source>
        <dbReference type="ARBA" id="ARBA00010337"/>
    </source>
</evidence>
<evidence type="ECO:0000256" key="1">
    <source>
        <dbReference type="ARBA" id="ARBA00004267"/>
    </source>
</evidence>
<organism evidence="10 11">
    <name type="scientific">Ophiocordyceps polyrhachis-furcata BCC 54312</name>
    <dbReference type="NCBI Taxonomy" id="1330021"/>
    <lineage>
        <taxon>Eukaryota</taxon>
        <taxon>Fungi</taxon>
        <taxon>Dikarya</taxon>
        <taxon>Ascomycota</taxon>
        <taxon>Pezizomycotina</taxon>
        <taxon>Sordariomycetes</taxon>
        <taxon>Hypocreomycetidae</taxon>
        <taxon>Hypocreales</taxon>
        <taxon>Ophiocordycipitaceae</taxon>
        <taxon>Ophiocordyceps</taxon>
    </lineage>
</organism>
<feature type="compositionally biased region" description="Acidic residues" evidence="7">
    <location>
        <begin position="691"/>
        <end position="702"/>
    </location>
</feature>
<dbReference type="InterPro" id="IPR041470">
    <property type="entry name" value="GCP_N"/>
</dbReference>
<evidence type="ECO:0000259" key="8">
    <source>
        <dbReference type="Pfam" id="PF04130"/>
    </source>
</evidence>
<dbReference type="Gene3D" id="1.20.120.1900">
    <property type="entry name" value="Gamma-tubulin complex, C-terminal domain"/>
    <property type="match status" value="1"/>
</dbReference>
<sequence length="740" mass="80347">MLHEMLLALSGHPSPLLRDPGPEADASVGITPPERHLLSSVAHLGHVHSQLVHLASSISSSHPSAICRAVAAAIQTRHLSAFQRKVLDVEQSILSNGPAFVGAYSIVPLTAVVGEFQQWTARMDWLLETAQFISTSKQALTARHGVDLIDRLRRQSQSGYRHVAETALSLLSAAETAWLKQATAWILYGRLPNFGAVDLFVQASGEEMVLVSELLPSFVTPRTASSMLYIGTTLHRIRAVGDASASLGGLDCVLSKLQLLASLASPLSAVEFSRAVGSIRLSLFQQSLSKLLPMAKVVEMLHLLRNFFLLGRGEFALALVQEADDEICGRWQRVADGVGKVAVDESQVAAVLNRTWAVLAAMQGQHGDEDEELDLARDLLRLLPASSAPLGPGPGLSADAAKLLEALPFGNLLLSVPTMLSLKPPSPLDMVISPSDMGLYALINSYLLSLRRAHIRLTDLWKMTSLRRHHTAPVGAGEQAVALRMRWSTRSAALRGSWTTASAAVFFLGETEAYLQAEVVGGMWESLRSWLGGDDEKCEETTWEKQSIIAGSDGEDDADVFLYSKESVTAPEAEARRAHDPQTLARAHSVYLATLARRLLLMEPTFTGSLHTLLRHIDGLASLMRRLHAIFTATDLETDAGVVDASVDLGREEAELTAQLGATEVKVRKGIEHVVEQLRALESRPEREAEVGDEDNDEDDDALLPGRKYVVGNIGGVDRLLMKLDFGSWLGSRLDGWETC</sequence>
<comment type="similarity">
    <text evidence="2 6">Belongs to the TUBGCP family.</text>
</comment>
<dbReference type="GO" id="GO:0051011">
    <property type="term" value="F:microtubule minus-end binding"/>
    <property type="evidence" value="ECO:0007669"/>
    <property type="project" value="TreeGrafter"/>
</dbReference>
<evidence type="ECO:0000256" key="7">
    <source>
        <dbReference type="SAM" id="MobiDB-lite"/>
    </source>
</evidence>
<protein>
    <recommendedName>
        <fullName evidence="6">Spindle pole body component</fullName>
    </recommendedName>
</protein>
<proteinExistence type="inferred from homology"/>
<dbReference type="Pfam" id="PF04130">
    <property type="entry name" value="GCP_C_terminal"/>
    <property type="match status" value="1"/>
</dbReference>
<dbReference type="GO" id="GO:0051225">
    <property type="term" value="P:spindle assembly"/>
    <property type="evidence" value="ECO:0007669"/>
    <property type="project" value="TreeGrafter"/>
</dbReference>
<dbReference type="PANTHER" id="PTHR19302:SF27">
    <property type="entry name" value="GAMMA-TUBULIN COMPLEX COMPONENT 4"/>
    <property type="match status" value="1"/>
</dbReference>
<dbReference type="Proteomes" id="UP000253664">
    <property type="component" value="Unassembled WGS sequence"/>
</dbReference>
<dbReference type="GO" id="GO:0031122">
    <property type="term" value="P:cytoplasmic microtubule organization"/>
    <property type="evidence" value="ECO:0007669"/>
    <property type="project" value="TreeGrafter"/>
</dbReference>
<gene>
    <name evidence="10" type="ORF">L249_3659</name>
</gene>
<dbReference type="InterPro" id="IPR042241">
    <property type="entry name" value="GCP_C_sf"/>
</dbReference>
<dbReference type="GO" id="GO:0000930">
    <property type="term" value="C:gamma-tubulin complex"/>
    <property type="evidence" value="ECO:0007669"/>
    <property type="project" value="UniProtKB-ARBA"/>
</dbReference>
<keyword evidence="5 6" id="KW-0206">Cytoskeleton</keyword>
<evidence type="ECO:0000256" key="4">
    <source>
        <dbReference type="ARBA" id="ARBA00022701"/>
    </source>
</evidence>
<name>A0A367L4Y0_9HYPO</name>
<feature type="domain" description="Gamma tubulin complex component protein N-terminal" evidence="9">
    <location>
        <begin position="2"/>
        <end position="246"/>
    </location>
</feature>
<dbReference type="GO" id="GO:0051321">
    <property type="term" value="P:meiotic cell cycle"/>
    <property type="evidence" value="ECO:0007669"/>
    <property type="project" value="TreeGrafter"/>
</dbReference>
<reference evidence="10 11" key="1">
    <citation type="journal article" date="2015" name="BMC Genomics">
        <title>Insights from the genome of Ophiocordyceps polyrhachis-furcata to pathogenicity and host specificity in insect fungi.</title>
        <authorList>
            <person name="Wichadakul D."/>
            <person name="Kobmoo N."/>
            <person name="Ingsriswang S."/>
            <person name="Tangphatsornruang S."/>
            <person name="Chantasingh D."/>
            <person name="Luangsa-ard J.J."/>
            <person name="Eurwilaichitr L."/>
        </authorList>
    </citation>
    <scope>NUCLEOTIDE SEQUENCE [LARGE SCALE GENOMIC DNA]</scope>
    <source>
        <strain evidence="10 11">BCC 54312</strain>
    </source>
</reference>
<evidence type="ECO:0000313" key="10">
    <source>
        <dbReference type="EMBL" id="RCI09467.1"/>
    </source>
</evidence>
<evidence type="ECO:0000256" key="3">
    <source>
        <dbReference type="ARBA" id="ARBA00022490"/>
    </source>
</evidence>
<dbReference type="GO" id="GO:0000922">
    <property type="term" value="C:spindle pole"/>
    <property type="evidence" value="ECO:0007669"/>
    <property type="project" value="InterPro"/>
</dbReference>
<dbReference type="PANTHER" id="PTHR19302">
    <property type="entry name" value="GAMMA TUBULIN COMPLEX PROTEIN"/>
    <property type="match status" value="1"/>
</dbReference>
<keyword evidence="11" id="KW-1185">Reference proteome</keyword>
<evidence type="ECO:0000256" key="5">
    <source>
        <dbReference type="ARBA" id="ARBA00023212"/>
    </source>
</evidence>
<evidence type="ECO:0000259" key="9">
    <source>
        <dbReference type="Pfam" id="PF17681"/>
    </source>
</evidence>
<dbReference type="GO" id="GO:0005874">
    <property type="term" value="C:microtubule"/>
    <property type="evidence" value="ECO:0007669"/>
    <property type="project" value="UniProtKB-KW"/>
</dbReference>
<dbReference type="GO" id="GO:0044732">
    <property type="term" value="C:mitotic spindle pole body"/>
    <property type="evidence" value="ECO:0007669"/>
    <property type="project" value="TreeGrafter"/>
</dbReference>
<dbReference type="EMBL" id="LKCN02000015">
    <property type="protein sequence ID" value="RCI09467.1"/>
    <property type="molecule type" value="Genomic_DNA"/>
</dbReference>
<dbReference type="GO" id="GO:0043015">
    <property type="term" value="F:gamma-tubulin binding"/>
    <property type="evidence" value="ECO:0007669"/>
    <property type="project" value="InterPro"/>
</dbReference>
<dbReference type="InterPro" id="IPR007259">
    <property type="entry name" value="GCP"/>
</dbReference>
<dbReference type="InterPro" id="IPR040457">
    <property type="entry name" value="GCP_C"/>
</dbReference>
<evidence type="ECO:0000256" key="6">
    <source>
        <dbReference type="RuleBase" id="RU363050"/>
    </source>
</evidence>
<evidence type="ECO:0000313" key="11">
    <source>
        <dbReference type="Proteomes" id="UP000253664"/>
    </source>
</evidence>
<dbReference type="AlphaFoldDB" id="A0A367L4Y0"/>
<dbReference type="GO" id="GO:0000278">
    <property type="term" value="P:mitotic cell cycle"/>
    <property type="evidence" value="ECO:0007669"/>
    <property type="project" value="TreeGrafter"/>
</dbReference>